<dbReference type="InterPro" id="IPR022642">
    <property type="entry name" value="CheR_C"/>
</dbReference>
<feature type="non-terminal residue" evidence="7">
    <location>
        <position position="225"/>
    </location>
</feature>
<evidence type="ECO:0000256" key="3">
    <source>
        <dbReference type="ARBA" id="ARBA00022603"/>
    </source>
</evidence>
<keyword evidence="5" id="KW-0949">S-adenosyl-L-methionine</keyword>
<dbReference type="GO" id="GO:0032259">
    <property type="term" value="P:methylation"/>
    <property type="evidence" value="ECO:0007669"/>
    <property type="project" value="UniProtKB-KW"/>
</dbReference>
<evidence type="ECO:0000256" key="5">
    <source>
        <dbReference type="ARBA" id="ARBA00022691"/>
    </source>
</evidence>
<evidence type="ECO:0000313" key="8">
    <source>
        <dbReference type="Proteomes" id="UP000249557"/>
    </source>
</evidence>
<comment type="catalytic activity">
    <reaction evidence="1">
        <text>L-glutamyl-[protein] + S-adenosyl-L-methionine = [protein]-L-glutamate 5-O-methyl ester + S-adenosyl-L-homocysteine</text>
        <dbReference type="Rhea" id="RHEA:24452"/>
        <dbReference type="Rhea" id="RHEA-COMP:10208"/>
        <dbReference type="Rhea" id="RHEA-COMP:10311"/>
        <dbReference type="ChEBI" id="CHEBI:29973"/>
        <dbReference type="ChEBI" id="CHEBI:57856"/>
        <dbReference type="ChEBI" id="CHEBI:59789"/>
        <dbReference type="ChEBI" id="CHEBI:82795"/>
        <dbReference type="EC" id="2.1.1.80"/>
    </reaction>
</comment>
<dbReference type="Pfam" id="PF03705">
    <property type="entry name" value="CheR_N"/>
    <property type="match status" value="1"/>
</dbReference>
<dbReference type="PROSITE" id="PS50123">
    <property type="entry name" value="CHER"/>
    <property type="match status" value="1"/>
</dbReference>
<evidence type="ECO:0000313" key="7">
    <source>
        <dbReference type="EMBL" id="PZO77672.1"/>
    </source>
</evidence>
<proteinExistence type="predicted"/>
<dbReference type="GO" id="GO:0008983">
    <property type="term" value="F:protein-glutamate O-methyltransferase activity"/>
    <property type="evidence" value="ECO:0007669"/>
    <property type="project" value="UniProtKB-EC"/>
</dbReference>
<dbReference type="PANTHER" id="PTHR24422:SF21">
    <property type="entry name" value="CHEMOTAXIS PROTEIN METHYLTRANSFERASE 1"/>
    <property type="match status" value="1"/>
</dbReference>
<accession>A0A2W4ZAV1</accession>
<dbReference type="InterPro" id="IPR022641">
    <property type="entry name" value="CheR_N"/>
</dbReference>
<dbReference type="Gene3D" id="3.40.50.150">
    <property type="entry name" value="Vaccinia Virus protein VP39"/>
    <property type="match status" value="1"/>
</dbReference>
<dbReference type="InterPro" id="IPR029063">
    <property type="entry name" value="SAM-dependent_MTases_sf"/>
</dbReference>
<evidence type="ECO:0000259" key="6">
    <source>
        <dbReference type="PROSITE" id="PS50123"/>
    </source>
</evidence>
<dbReference type="AlphaFoldDB" id="A0A2W4ZAV1"/>
<evidence type="ECO:0000256" key="2">
    <source>
        <dbReference type="ARBA" id="ARBA00012534"/>
    </source>
</evidence>
<dbReference type="Pfam" id="PF01739">
    <property type="entry name" value="CheR"/>
    <property type="match status" value="1"/>
</dbReference>
<dbReference type="InterPro" id="IPR050903">
    <property type="entry name" value="Bact_Chemotaxis_MeTrfase"/>
</dbReference>
<dbReference type="Proteomes" id="UP000249557">
    <property type="component" value="Unassembled WGS sequence"/>
</dbReference>
<dbReference type="PRINTS" id="PR00996">
    <property type="entry name" value="CHERMTFRASE"/>
</dbReference>
<dbReference type="SUPFAM" id="SSF47757">
    <property type="entry name" value="Chemotaxis receptor methyltransferase CheR, N-terminal domain"/>
    <property type="match status" value="1"/>
</dbReference>
<dbReference type="InterPro" id="IPR036804">
    <property type="entry name" value="CheR_N_sf"/>
</dbReference>
<evidence type="ECO:0000256" key="4">
    <source>
        <dbReference type="ARBA" id="ARBA00022679"/>
    </source>
</evidence>
<organism evidence="7 8">
    <name type="scientific">Micavibrio aeruginosavorus</name>
    <dbReference type="NCBI Taxonomy" id="349221"/>
    <lineage>
        <taxon>Bacteria</taxon>
        <taxon>Pseudomonadati</taxon>
        <taxon>Bdellovibrionota</taxon>
        <taxon>Bdellovibrionia</taxon>
        <taxon>Bdellovibrionales</taxon>
        <taxon>Pseudobdellovibrionaceae</taxon>
        <taxon>Micavibrio</taxon>
    </lineage>
</organism>
<protein>
    <recommendedName>
        <fullName evidence="2">protein-glutamate O-methyltransferase</fullName>
        <ecNumber evidence="2">2.1.1.80</ecNumber>
    </recommendedName>
</protein>
<name>A0A2W4ZAV1_9BACT</name>
<sequence length="225" mass="26033">MHISDFDLFSNILKEKSGLALTSDKAYLLDSRLTPVARKWNYPDIAALAMALRAMPKNELVKDVVEAMTTNETSFFRDNKPFDQFRDIILPHLLKTRAATKRVRIWCAASSTGQEPYSLSMLLKEQGAKIAGWNFEIVATDIDTEVLESAKRGEYSQFEVQRGLPIQMLMKYFEQKADKWCLKPEIKSMVQYRHFNLLDPMTSLGRFDIIFCRNVLIYFDRETKA</sequence>
<dbReference type="EMBL" id="QFNK01000414">
    <property type="protein sequence ID" value="PZO77672.1"/>
    <property type="molecule type" value="Genomic_DNA"/>
</dbReference>
<dbReference type="SMART" id="SM00138">
    <property type="entry name" value="MeTrc"/>
    <property type="match status" value="1"/>
</dbReference>
<evidence type="ECO:0000256" key="1">
    <source>
        <dbReference type="ARBA" id="ARBA00001541"/>
    </source>
</evidence>
<feature type="domain" description="CheR-type methyltransferase" evidence="6">
    <location>
        <begin position="1"/>
        <end position="225"/>
    </location>
</feature>
<keyword evidence="4" id="KW-0808">Transferase</keyword>
<dbReference type="Gene3D" id="1.10.155.10">
    <property type="entry name" value="Chemotaxis receptor methyltransferase CheR, N-terminal domain"/>
    <property type="match status" value="1"/>
</dbReference>
<dbReference type="EC" id="2.1.1.80" evidence="2"/>
<comment type="caution">
    <text evidence="7">The sequence shown here is derived from an EMBL/GenBank/DDBJ whole genome shotgun (WGS) entry which is preliminary data.</text>
</comment>
<keyword evidence="3" id="KW-0489">Methyltransferase</keyword>
<gene>
    <name evidence="7" type="ORF">DI626_12245</name>
</gene>
<dbReference type="PANTHER" id="PTHR24422">
    <property type="entry name" value="CHEMOTAXIS PROTEIN METHYLTRANSFERASE"/>
    <property type="match status" value="1"/>
</dbReference>
<reference evidence="7 8" key="1">
    <citation type="submission" date="2017-08" db="EMBL/GenBank/DDBJ databases">
        <title>Infants hospitalized years apart are colonized by the same room-sourced microbial strains.</title>
        <authorList>
            <person name="Brooks B."/>
            <person name="Olm M.R."/>
            <person name="Firek B.A."/>
            <person name="Baker R."/>
            <person name="Thomas B.C."/>
            <person name="Morowitz M.J."/>
            <person name="Banfield J.F."/>
        </authorList>
    </citation>
    <scope>NUCLEOTIDE SEQUENCE [LARGE SCALE GENOMIC DNA]</scope>
    <source>
        <strain evidence="7">S2_018_000_R2_104</strain>
    </source>
</reference>
<dbReference type="InterPro" id="IPR000780">
    <property type="entry name" value="CheR_MeTrfase"/>
</dbReference>
<dbReference type="SUPFAM" id="SSF53335">
    <property type="entry name" value="S-adenosyl-L-methionine-dependent methyltransferases"/>
    <property type="match status" value="1"/>
</dbReference>